<protein>
    <submittedName>
        <fullName evidence="1">Uncharacterized protein</fullName>
    </submittedName>
</protein>
<accession>A0A835CHZ9</accession>
<dbReference type="Proteomes" id="UP000634136">
    <property type="component" value="Unassembled WGS sequence"/>
</dbReference>
<comment type="caution">
    <text evidence="1">The sequence shown here is derived from an EMBL/GenBank/DDBJ whole genome shotgun (WGS) entry which is preliminary data.</text>
</comment>
<evidence type="ECO:0000313" key="1">
    <source>
        <dbReference type="EMBL" id="KAF7840630.1"/>
    </source>
</evidence>
<dbReference type="AlphaFoldDB" id="A0A835CHZ9"/>
<name>A0A835CHZ9_9FABA</name>
<proteinExistence type="predicted"/>
<keyword evidence="2" id="KW-1185">Reference proteome</keyword>
<sequence>MGDESPKGKTPFIIQEAYANPTPLRAITVACY</sequence>
<reference evidence="1" key="1">
    <citation type="submission" date="2020-09" db="EMBL/GenBank/DDBJ databases">
        <title>Genome-Enabled Discovery of Anthraquinone Biosynthesis in Senna tora.</title>
        <authorList>
            <person name="Kang S.-H."/>
            <person name="Pandey R.P."/>
            <person name="Lee C.-M."/>
            <person name="Sim J.-S."/>
            <person name="Jeong J.-T."/>
            <person name="Choi B.-S."/>
            <person name="Jung M."/>
            <person name="Ginzburg D."/>
            <person name="Zhao K."/>
            <person name="Won S.Y."/>
            <person name="Oh T.-J."/>
            <person name="Yu Y."/>
            <person name="Kim N.-H."/>
            <person name="Lee O.R."/>
            <person name="Lee T.-H."/>
            <person name="Bashyal P."/>
            <person name="Kim T.-S."/>
            <person name="Lee W.-H."/>
            <person name="Kawkins C."/>
            <person name="Kim C.-K."/>
            <person name="Kim J.S."/>
            <person name="Ahn B.O."/>
            <person name="Rhee S.Y."/>
            <person name="Sohng J.K."/>
        </authorList>
    </citation>
    <scope>NUCLEOTIDE SEQUENCE</scope>
    <source>
        <tissue evidence="1">Leaf</tissue>
    </source>
</reference>
<organism evidence="1 2">
    <name type="scientific">Senna tora</name>
    <dbReference type="NCBI Taxonomy" id="362788"/>
    <lineage>
        <taxon>Eukaryota</taxon>
        <taxon>Viridiplantae</taxon>
        <taxon>Streptophyta</taxon>
        <taxon>Embryophyta</taxon>
        <taxon>Tracheophyta</taxon>
        <taxon>Spermatophyta</taxon>
        <taxon>Magnoliopsida</taxon>
        <taxon>eudicotyledons</taxon>
        <taxon>Gunneridae</taxon>
        <taxon>Pentapetalae</taxon>
        <taxon>rosids</taxon>
        <taxon>fabids</taxon>
        <taxon>Fabales</taxon>
        <taxon>Fabaceae</taxon>
        <taxon>Caesalpinioideae</taxon>
        <taxon>Cassia clade</taxon>
        <taxon>Senna</taxon>
    </lineage>
</organism>
<gene>
    <name evidence="1" type="ORF">G2W53_002928</name>
</gene>
<evidence type="ECO:0000313" key="2">
    <source>
        <dbReference type="Proteomes" id="UP000634136"/>
    </source>
</evidence>
<dbReference type="EMBL" id="JAAIUW010000002">
    <property type="protein sequence ID" value="KAF7840630.1"/>
    <property type="molecule type" value="Genomic_DNA"/>
</dbReference>